<organism evidence="1 2">
    <name type="scientific">Scortum barcoo</name>
    <name type="common">barcoo grunter</name>
    <dbReference type="NCBI Taxonomy" id="214431"/>
    <lineage>
        <taxon>Eukaryota</taxon>
        <taxon>Metazoa</taxon>
        <taxon>Chordata</taxon>
        <taxon>Craniata</taxon>
        <taxon>Vertebrata</taxon>
        <taxon>Euteleostomi</taxon>
        <taxon>Actinopterygii</taxon>
        <taxon>Neopterygii</taxon>
        <taxon>Teleostei</taxon>
        <taxon>Neoteleostei</taxon>
        <taxon>Acanthomorphata</taxon>
        <taxon>Eupercaria</taxon>
        <taxon>Centrarchiformes</taxon>
        <taxon>Terapontoidei</taxon>
        <taxon>Terapontidae</taxon>
        <taxon>Scortum</taxon>
    </lineage>
</organism>
<comment type="caution">
    <text evidence="1">The sequence shown here is derived from an EMBL/GenBank/DDBJ whole genome shotgun (WGS) entry which is preliminary data.</text>
</comment>
<evidence type="ECO:0000313" key="1">
    <source>
        <dbReference type="EMBL" id="KAI3376715.1"/>
    </source>
</evidence>
<keyword evidence="2" id="KW-1185">Reference proteome</keyword>
<dbReference type="Proteomes" id="UP000831701">
    <property type="component" value="Chromosome 2"/>
</dbReference>
<protein>
    <submittedName>
        <fullName evidence="1">Uncharacterized protein</fullName>
    </submittedName>
</protein>
<proteinExistence type="predicted"/>
<evidence type="ECO:0000313" key="2">
    <source>
        <dbReference type="Proteomes" id="UP000831701"/>
    </source>
</evidence>
<dbReference type="EMBL" id="CM041532">
    <property type="protein sequence ID" value="KAI3376715.1"/>
    <property type="molecule type" value="Genomic_DNA"/>
</dbReference>
<reference evidence="1" key="1">
    <citation type="submission" date="2022-04" db="EMBL/GenBank/DDBJ databases">
        <title>Jade perch genome.</title>
        <authorList>
            <person name="Chao B."/>
        </authorList>
    </citation>
    <scope>NUCLEOTIDE SEQUENCE</scope>
    <source>
        <strain evidence="1">CB-2022</strain>
    </source>
</reference>
<gene>
    <name evidence="1" type="ORF">L3Q82_017141</name>
</gene>
<sequence length="399" mass="43621">MASFYRIDSESSRLPSMLSALEEQNFLFQLQLQDKAEEDSSEKFRRNSRELRGQSLCFRGAPAGDGDSGIQPQHRTNHQQAQKADQIRELRRCGAGRPRKNLHFDLLDSVLGDRPACQLTGALNSATAMLEDMVDDSIQSSADPQLSAIEDIDDADQGLPPPRQCTSPAPSTVSSSSTRRGFGSFIGGYVTVVPSNTAFHKLLLIAQYPFGSSSAVDDSFLSQYCEASGALLAHSGGQQDCRMGAVVCHSPVNHLGQCRKGSTLSFAVAFQTLRTGLFELSQHMKLKLQFTASVSTPPGEPRSPLRNSPSLPSPAVRELLERHNPSRCQSFSNQYPSKSHHVRSGSMTEHQVIICPEGLSVGRTLYLPPDDNNLISLDKIAKRECKVLVLEALQDAHSR</sequence>
<accession>A0ACB8X8T8</accession>
<name>A0ACB8X8T8_9TELE</name>